<evidence type="ECO:0000256" key="1">
    <source>
        <dbReference type="SAM" id="Phobius"/>
    </source>
</evidence>
<comment type="caution">
    <text evidence="2">The sequence shown here is derived from an EMBL/GenBank/DDBJ whole genome shotgun (WGS) entry which is preliminary data.</text>
</comment>
<keyword evidence="1" id="KW-1133">Transmembrane helix</keyword>
<gene>
    <name evidence="2" type="ORF">GCM10009114_31330</name>
</gene>
<dbReference type="Proteomes" id="UP001500359">
    <property type="component" value="Unassembled WGS sequence"/>
</dbReference>
<dbReference type="Gene3D" id="2.40.70.10">
    <property type="entry name" value="Acid Proteases"/>
    <property type="match status" value="1"/>
</dbReference>
<evidence type="ECO:0000313" key="3">
    <source>
        <dbReference type="Proteomes" id="UP001500359"/>
    </source>
</evidence>
<keyword evidence="1" id="KW-0812">Transmembrane</keyword>
<dbReference type="GO" id="GO:0008233">
    <property type="term" value="F:peptidase activity"/>
    <property type="evidence" value="ECO:0007669"/>
    <property type="project" value="UniProtKB-KW"/>
</dbReference>
<dbReference type="CDD" id="cd05483">
    <property type="entry name" value="retropepsin_like_bacteria"/>
    <property type="match status" value="1"/>
</dbReference>
<dbReference type="PROSITE" id="PS00141">
    <property type="entry name" value="ASP_PROTEASE"/>
    <property type="match status" value="1"/>
</dbReference>
<dbReference type="SUPFAM" id="SSF50630">
    <property type="entry name" value="Acid proteases"/>
    <property type="match status" value="1"/>
</dbReference>
<keyword evidence="1" id="KW-0472">Membrane</keyword>
<evidence type="ECO:0000313" key="2">
    <source>
        <dbReference type="EMBL" id="GAA0859109.1"/>
    </source>
</evidence>
<sequence>MEQNPQQTQDPSKFGKWMLIAFWLTGLVLLTLFFRNSLEKQRNPNQSPVSTVDGHRVEVKLKRNRMGHYVATGLINGQPVTFLLDTGATNVSVPAHLAGDLGLVAGQSYTASTANGNVTVYQTKIQRLDLGSIALNDVNASINPGMRDDEVLLGMSVLKHLEFTQSGDWLILRN</sequence>
<dbReference type="RefSeq" id="WP_343861660.1">
    <property type="nucleotide sequence ID" value="NZ_BAAAFD010000010.1"/>
</dbReference>
<feature type="transmembrane region" description="Helical" evidence="1">
    <location>
        <begin position="14"/>
        <end position="34"/>
    </location>
</feature>
<proteinExistence type="predicted"/>
<dbReference type="NCBIfam" id="TIGR02281">
    <property type="entry name" value="clan_AA_DTGA"/>
    <property type="match status" value="1"/>
</dbReference>
<accession>A0ABP3X534</accession>
<dbReference type="InterPro" id="IPR034122">
    <property type="entry name" value="Retropepsin-like_bacterial"/>
</dbReference>
<keyword evidence="2" id="KW-0645">Protease</keyword>
<name>A0ABP3X534_9ALTE</name>
<dbReference type="InterPro" id="IPR001969">
    <property type="entry name" value="Aspartic_peptidase_AS"/>
</dbReference>
<protein>
    <submittedName>
        <fullName evidence="2">TIGR02281 family clan AA aspartic protease</fullName>
    </submittedName>
</protein>
<dbReference type="InterPro" id="IPR011969">
    <property type="entry name" value="Clan_AA_Asp_peptidase_C"/>
</dbReference>
<dbReference type="Pfam" id="PF13975">
    <property type="entry name" value="gag-asp_proteas"/>
    <property type="match status" value="1"/>
</dbReference>
<organism evidence="2 3">
    <name type="scientific">Aliiglaciecola litoralis</name>
    <dbReference type="NCBI Taxonomy" id="582857"/>
    <lineage>
        <taxon>Bacteria</taxon>
        <taxon>Pseudomonadati</taxon>
        <taxon>Pseudomonadota</taxon>
        <taxon>Gammaproteobacteria</taxon>
        <taxon>Alteromonadales</taxon>
        <taxon>Alteromonadaceae</taxon>
        <taxon>Aliiglaciecola</taxon>
    </lineage>
</organism>
<dbReference type="GO" id="GO:0006508">
    <property type="term" value="P:proteolysis"/>
    <property type="evidence" value="ECO:0007669"/>
    <property type="project" value="UniProtKB-KW"/>
</dbReference>
<dbReference type="InterPro" id="IPR021109">
    <property type="entry name" value="Peptidase_aspartic_dom_sf"/>
</dbReference>
<keyword evidence="2" id="KW-0378">Hydrolase</keyword>
<reference evidence="3" key="1">
    <citation type="journal article" date="2019" name="Int. J. Syst. Evol. Microbiol.">
        <title>The Global Catalogue of Microorganisms (GCM) 10K type strain sequencing project: providing services to taxonomists for standard genome sequencing and annotation.</title>
        <authorList>
            <consortium name="The Broad Institute Genomics Platform"/>
            <consortium name="The Broad Institute Genome Sequencing Center for Infectious Disease"/>
            <person name="Wu L."/>
            <person name="Ma J."/>
        </authorList>
    </citation>
    <scope>NUCLEOTIDE SEQUENCE [LARGE SCALE GENOMIC DNA]</scope>
    <source>
        <strain evidence="3">JCM 15896</strain>
    </source>
</reference>
<dbReference type="EMBL" id="BAAAFD010000010">
    <property type="protein sequence ID" value="GAA0859109.1"/>
    <property type="molecule type" value="Genomic_DNA"/>
</dbReference>
<keyword evidence="3" id="KW-1185">Reference proteome</keyword>